<reference evidence="2" key="1">
    <citation type="journal article" date="2023" name="Mol. Phylogenet. Evol.">
        <title>Genome-scale phylogeny and comparative genomics of the fungal order Sordariales.</title>
        <authorList>
            <person name="Hensen N."/>
            <person name="Bonometti L."/>
            <person name="Westerberg I."/>
            <person name="Brannstrom I.O."/>
            <person name="Guillou S."/>
            <person name="Cros-Aarteil S."/>
            <person name="Calhoun S."/>
            <person name="Haridas S."/>
            <person name="Kuo A."/>
            <person name="Mondo S."/>
            <person name="Pangilinan J."/>
            <person name="Riley R."/>
            <person name="LaButti K."/>
            <person name="Andreopoulos B."/>
            <person name="Lipzen A."/>
            <person name="Chen C."/>
            <person name="Yan M."/>
            <person name="Daum C."/>
            <person name="Ng V."/>
            <person name="Clum A."/>
            <person name="Steindorff A."/>
            <person name="Ohm R.A."/>
            <person name="Martin F."/>
            <person name="Silar P."/>
            <person name="Natvig D.O."/>
            <person name="Lalanne C."/>
            <person name="Gautier V."/>
            <person name="Ament-Velasquez S.L."/>
            <person name="Kruys A."/>
            <person name="Hutchinson M.I."/>
            <person name="Powell A.J."/>
            <person name="Barry K."/>
            <person name="Miller A.N."/>
            <person name="Grigoriev I.V."/>
            <person name="Debuchy R."/>
            <person name="Gladieux P."/>
            <person name="Hiltunen Thoren M."/>
            <person name="Johannesson H."/>
        </authorList>
    </citation>
    <scope>NUCLEOTIDE SEQUENCE</scope>
    <source>
        <strain evidence="2">CBS 123565</strain>
    </source>
</reference>
<proteinExistence type="predicted"/>
<accession>A0AAN6UE43</accession>
<protein>
    <submittedName>
        <fullName evidence="2">Uncharacterized protein</fullName>
    </submittedName>
</protein>
<keyword evidence="3" id="KW-1185">Reference proteome</keyword>
<gene>
    <name evidence="2" type="ORF">BT67DRAFT_427855</name>
</gene>
<name>A0AAN6UE43_9PEZI</name>
<evidence type="ECO:0000313" key="2">
    <source>
        <dbReference type="EMBL" id="KAK4131297.1"/>
    </source>
</evidence>
<reference evidence="2" key="2">
    <citation type="submission" date="2023-05" db="EMBL/GenBank/DDBJ databases">
        <authorList>
            <consortium name="Lawrence Berkeley National Laboratory"/>
            <person name="Steindorff A."/>
            <person name="Hensen N."/>
            <person name="Bonometti L."/>
            <person name="Westerberg I."/>
            <person name="Brannstrom I.O."/>
            <person name="Guillou S."/>
            <person name="Cros-Aarteil S."/>
            <person name="Calhoun S."/>
            <person name="Haridas S."/>
            <person name="Kuo A."/>
            <person name="Mondo S."/>
            <person name="Pangilinan J."/>
            <person name="Riley R."/>
            <person name="Labutti K."/>
            <person name="Andreopoulos B."/>
            <person name="Lipzen A."/>
            <person name="Chen C."/>
            <person name="Yanf M."/>
            <person name="Daum C."/>
            <person name="Ng V."/>
            <person name="Clum A."/>
            <person name="Ohm R."/>
            <person name="Martin F."/>
            <person name="Silar P."/>
            <person name="Natvig D."/>
            <person name="Lalanne C."/>
            <person name="Gautier V."/>
            <person name="Ament-Velasquez S.L."/>
            <person name="Kruys A."/>
            <person name="Hutchinson M.I."/>
            <person name="Powell A.J."/>
            <person name="Barry K."/>
            <person name="Miller A.N."/>
            <person name="Grigoriev I.V."/>
            <person name="Debuchy R."/>
            <person name="Gladieux P."/>
            <person name="Thoren M.H."/>
            <person name="Johannesson H."/>
        </authorList>
    </citation>
    <scope>NUCLEOTIDE SEQUENCE</scope>
    <source>
        <strain evidence="2">CBS 123565</strain>
    </source>
</reference>
<dbReference type="Proteomes" id="UP001304895">
    <property type="component" value="Unassembled WGS sequence"/>
</dbReference>
<evidence type="ECO:0000256" key="1">
    <source>
        <dbReference type="SAM" id="MobiDB-lite"/>
    </source>
</evidence>
<sequence>MAPKTKYRAASIARGAIVWLPNARFIKTALPGLPADVFDHPVLIYSIPEPGEVDVLLVTSFKAGESLIGRFQTDADFRSRQLPIHPAPRHPDNGILLTLQDGRVWPRQSYVSVSLFRVPVAALRKEQQGPWSVCPESMRALDGVVGGLSRLPSGMGDGEEEGGGGWEVVSRKRRRSSVAGAVAVKGDAQKGAARL</sequence>
<organism evidence="2 3">
    <name type="scientific">Trichocladium antarcticum</name>
    <dbReference type="NCBI Taxonomy" id="1450529"/>
    <lineage>
        <taxon>Eukaryota</taxon>
        <taxon>Fungi</taxon>
        <taxon>Dikarya</taxon>
        <taxon>Ascomycota</taxon>
        <taxon>Pezizomycotina</taxon>
        <taxon>Sordariomycetes</taxon>
        <taxon>Sordariomycetidae</taxon>
        <taxon>Sordariales</taxon>
        <taxon>Chaetomiaceae</taxon>
        <taxon>Trichocladium</taxon>
    </lineage>
</organism>
<dbReference type="EMBL" id="MU853426">
    <property type="protein sequence ID" value="KAK4131297.1"/>
    <property type="molecule type" value="Genomic_DNA"/>
</dbReference>
<feature type="compositionally biased region" description="Low complexity" evidence="1">
    <location>
        <begin position="177"/>
        <end position="195"/>
    </location>
</feature>
<evidence type="ECO:0000313" key="3">
    <source>
        <dbReference type="Proteomes" id="UP001304895"/>
    </source>
</evidence>
<comment type="caution">
    <text evidence="2">The sequence shown here is derived from an EMBL/GenBank/DDBJ whole genome shotgun (WGS) entry which is preliminary data.</text>
</comment>
<feature type="region of interest" description="Disordered" evidence="1">
    <location>
        <begin position="153"/>
        <end position="195"/>
    </location>
</feature>
<dbReference type="PANTHER" id="PTHR37048">
    <property type="entry name" value="QUESTIONABLE PROTEIN"/>
    <property type="match status" value="1"/>
</dbReference>
<dbReference type="PANTHER" id="PTHR37048:SF2">
    <property type="entry name" value="QUESTIONABLE PROTEIN"/>
    <property type="match status" value="1"/>
</dbReference>
<dbReference type="AlphaFoldDB" id="A0AAN6UE43"/>